<evidence type="ECO:0000313" key="1">
    <source>
        <dbReference type="EMBL" id="CAF4153178.1"/>
    </source>
</evidence>
<sequence>MTNFDGKKEQILKGIDSLSCEFDLKTDFKQKIQLFFKDLISNRCVKLSNSIDAFYVQSFPKFSIPTRYELYDHLITMTDEFNVNKTFNWKSEEISDSLNNFMETSRLFIDYLEKYSLISISGIKTINCKSNLIEKIEKIFDNFKQSYEQLERCSLRFVLNDDFKIDNDFKNEIFLTKQGENEIQIKYKTLIGNKIDYLTLKQDDDKVLFDLLNETNNQINGEEYDQLYSLIKSKNGSIYKNQFLFDKQILIEIFFNQIIQHVNDIPIEIVKDYFHSFEIILQNSNINFDLLVLFDEYYQNQVEQITSKELKQIFEHLNILLKEKYDHLIDKIKIDFVHLTLNTNYKNRILNIIWKYLTNNCQEKYVQLMIFEKDRLNQIIFEIRTIFECNQMEMRDLIDYHQQLNKSLVKTPSICLQSFENQLKI</sequence>
<gene>
    <name evidence="1" type="ORF">SRO942_LOCUS29669</name>
</gene>
<dbReference type="AlphaFoldDB" id="A0A8S2R9V6"/>
<dbReference type="EMBL" id="CAJOBC010043825">
    <property type="protein sequence ID" value="CAF4153178.1"/>
    <property type="molecule type" value="Genomic_DNA"/>
</dbReference>
<organism evidence="1 2">
    <name type="scientific">Didymodactylos carnosus</name>
    <dbReference type="NCBI Taxonomy" id="1234261"/>
    <lineage>
        <taxon>Eukaryota</taxon>
        <taxon>Metazoa</taxon>
        <taxon>Spiralia</taxon>
        <taxon>Gnathifera</taxon>
        <taxon>Rotifera</taxon>
        <taxon>Eurotatoria</taxon>
        <taxon>Bdelloidea</taxon>
        <taxon>Philodinida</taxon>
        <taxon>Philodinidae</taxon>
        <taxon>Didymodactylos</taxon>
    </lineage>
</organism>
<reference evidence="1" key="1">
    <citation type="submission" date="2021-02" db="EMBL/GenBank/DDBJ databases">
        <authorList>
            <person name="Nowell W R."/>
        </authorList>
    </citation>
    <scope>NUCLEOTIDE SEQUENCE</scope>
</reference>
<comment type="caution">
    <text evidence="1">The sequence shown here is derived from an EMBL/GenBank/DDBJ whole genome shotgun (WGS) entry which is preliminary data.</text>
</comment>
<evidence type="ECO:0000313" key="2">
    <source>
        <dbReference type="Proteomes" id="UP000681722"/>
    </source>
</evidence>
<proteinExistence type="predicted"/>
<name>A0A8S2R9V6_9BILA</name>
<dbReference type="Proteomes" id="UP000681722">
    <property type="component" value="Unassembled WGS sequence"/>
</dbReference>
<accession>A0A8S2R9V6</accession>
<protein>
    <submittedName>
        <fullName evidence="1">Uncharacterized protein</fullName>
    </submittedName>
</protein>